<dbReference type="Proteomes" id="UP000887116">
    <property type="component" value="Unassembled WGS sequence"/>
</dbReference>
<dbReference type="EMBL" id="BMAO01037229">
    <property type="protein sequence ID" value="GFR16223.1"/>
    <property type="molecule type" value="Genomic_DNA"/>
</dbReference>
<organism evidence="2 3">
    <name type="scientific">Trichonephila clavata</name>
    <name type="common">Joro spider</name>
    <name type="synonym">Nephila clavata</name>
    <dbReference type="NCBI Taxonomy" id="2740835"/>
    <lineage>
        <taxon>Eukaryota</taxon>
        <taxon>Metazoa</taxon>
        <taxon>Ecdysozoa</taxon>
        <taxon>Arthropoda</taxon>
        <taxon>Chelicerata</taxon>
        <taxon>Arachnida</taxon>
        <taxon>Araneae</taxon>
        <taxon>Araneomorphae</taxon>
        <taxon>Entelegynae</taxon>
        <taxon>Araneoidea</taxon>
        <taxon>Nephilidae</taxon>
        <taxon>Trichonephila</taxon>
    </lineage>
</organism>
<dbReference type="AlphaFoldDB" id="A0A8X6H6F8"/>
<evidence type="ECO:0000313" key="3">
    <source>
        <dbReference type="Proteomes" id="UP000887116"/>
    </source>
</evidence>
<dbReference type="OrthoDB" id="6466830at2759"/>
<dbReference type="EMBL" id="BMAO01027572">
    <property type="protein sequence ID" value="GFR18151.1"/>
    <property type="molecule type" value="Genomic_DNA"/>
</dbReference>
<protein>
    <submittedName>
        <fullName evidence="2">Uncharacterized protein</fullName>
    </submittedName>
</protein>
<evidence type="ECO:0000313" key="1">
    <source>
        <dbReference type="EMBL" id="GFR16223.1"/>
    </source>
</evidence>
<keyword evidence="3" id="KW-1185">Reference proteome</keyword>
<comment type="caution">
    <text evidence="2">The sequence shown here is derived from an EMBL/GenBank/DDBJ whole genome shotgun (WGS) entry which is preliminary data.</text>
</comment>
<evidence type="ECO:0000313" key="2">
    <source>
        <dbReference type="EMBL" id="GFR18151.1"/>
    </source>
</evidence>
<gene>
    <name evidence="2" type="ORF">TNCT_134901</name>
    <name evidence="1" type="ORF">TNCT_267601</name>
</gene>
<proteinExistence type="predicted"/>
<reference evidence="2" key="1">
    <citation type="submission" date="2020-07" db="EMBL/GenBank/DDBJ databases">
        <title>Multicomponent nature underlies the extraordinary mechanical properties of spider dragline silk.</title>
        <authorList>
            <person name="Kono N."/>
            <person name="Nakamura H."/>
            <person name="Mori M."/>
            <person name="Yoshida Y."/>
            <person name="Ohtoshi R."/>
            <person name="Malay A.D."/>
            <person name="Moran D.A.P."/>
            <person name="Tomita M."/>
            <person name="Numata K."/>
            <person name="Arakawa K."/>
        </authorList>
    </citation>
    <scope>NUCLEOTIDE SEQUENCE</scope>
</reference>
<accession>A0A8X6H6F8</accession>
<sequence>MSQIQFSEYSYFQRRPSRIPVQTSCHLKCLTSCANKSTFRAGLTFYCLDRAYTKKHHRRGIIAMKLSALIKFQQTSPVADRS</sequence>
<name>A0A8X6H6F8_TRICU</name>